<dbReference type="AlphaFoldDB" id="A0A7U2HX35"/>
<gene>
    <name evidence="1" type="ORF">JI435_156630</name>
</gene>
<accession>A0A7U2HX35</accession>
<evidence type="ECO:0000313" key="1">
    <source>
        <dbReference type="EMBL" id="QRC93823.1"/>
    </source>
</evidence>
<protein>
    <submittedName>
        <fullName evidence="1">Uncharacterized protein</fullName>
    </submittedName>
</protein>
<dbReference type="Proteomes" id="UP000663193">
    <property type="component" value="Chromosome 4"/>
</dbReference>
<reference evidence="2" key="1">
    <citation type="journal article" date="2021" name="BMC Genomics">
        <title>Chromosome-level genome assembly and manually-curated proteome of model necrotroph Parastagonospora nodorum Sn15 reveals a genome-wide trove of candidate effector homologs, and redundancy of virulence-related functions within an accessory chromosome.</title>
        <authorList>
            <person name="Bertazzoni S."/>
            <person name="Jones D.A.B."/>
            <person name="Phan H.T."/>
            <person name="Tan K.-C."/>
            <person name="Hane J.K."/>
        </authorList>
    </citation>
    <scope>NUCLEOTIDE SEQUENCE [LARGE SCALE GENOMIC DNA]</scope>
    <source>
        <strain evidence="2">SN15 / ATCC MYA-4574 / FGSC 10173)</strain>
    </source>
</reference>
<sequence>MRSNSGWHIACTWLHFRSSGVGHYSITPTSSPSTHDVTRPVFLICKFALIQKTIEIRVSSNAEQKSYSYNTGYAIMFKRPSYIK</sequence>
<keyword evidence="2" id="KW-1185">Reference proteome</keyword>
<dbReference type="VEuPathDB" id="FungiDB:JI435_156630"/>
<organism evidence="1 2">
    <name type="scientific">Phaeosphaeria nodorum (strain SN15 / ATCC MYA-4574 / FGSC 10173)</name>
    <name type="common">Glume blotch fungus</name>
    <name type="synonym">Parastagonospora nodorum</name>
    <dbReference type="NCBI Taxonomy" id="321614"/>
    <lineage>
        <taxon>Eukaryota</taxon>
        <taxon>Fungi</taxon>
        <taxon>Dikarya</taxon>
        <taxon>Ascomycota</taxon>
        <taxon>Pezizomycotina</taxon>
        <taxon>Dothideomycetes</taxon>
        <taxon>Pleosporomycetidae</taxon>
        <taxon>Pleosporales</taxon>
        <taxon>Pleosporineae</taxon>
        <taxon>Phaeosphaeriaceae</taxon>
        <taxon>Parastagonospora</taxon>
    </lineage>
</organism>
<name>A0A7U2HX35_PHANO</name>
<dbReference type="EMBL" id="CP069026">
    <property type="protein sequence ID" value="QRC93823.1"/>
    <property type="molecule type" value="Genomic_DNA"/>
</dbReference>
<proteinExistence type="predicted"/>
<evidence type="ECO:0000313" key="2">
    <source>
        <dbReference type="Proteomes" id="UP000663193"/>
    </source>
</evidence>